<feature type="region of interest" description="Disordered" evidence="1">
    <location>
        <begin position="723"/>
        <end position="744"/>
    </location>
</feature>
<accession>A0AAN9C2X3</accession>
<feature type="region of interest" description="Disordered" evidence="1">
    <location>
        <begin position="862"/>
        <end position="907"/>
    </location>
</feature>
<dbReference type="AlphaFoldDB" id="A0AAN9C2X3"/>
<sequence>MTNIFRLDYWKMKVLNNPDARKSIQRTLAKNNILCFWEMGKLFGSYFFHVKVTASRKDQPRIRQVFESSFQTIKIPFDENQKSSLQSDAWKLCLERLKTSKEGELAPVVDVGDNEVFIRGLTVSVESSRRAVLDFFHRNVIQTYPQLYGQEVEEVITGLKPWQIKFLMNINLKERIVAELPDVALLDVQSDSLVIKAPLHVLTESVSLFWRFVASLSQKQIHLTTALAEMYKQLAARSKVQTLLKAAGLSCQWEVEDDHITVSAEDADQEPLKQIFTSTFSEASVHVEPEKSHLLRSEDFQALVTEHQGRKSGSSTPVIQTSPGDNYVVIVDDSENCATVQRAIKKFVENHDVLASTSQKETQTQSPQHEHFGAQTEVEEIQTEERHKQTDVKSFRSTEQQTDNRPLENKEQQTQDSSEQEQRTERPRLTENGFQTDKITTKEQQLQTDQSQLESTGQQTEDSENDKRLQTKTRQMQSNDTQLRKENTNSETRRTQTEKQQPKNQPMQTQREHRQTQTDESENKNHEQSLHERMETQGTQTTSPDFQNKKQASPETERTPADEEVAPSEQGQRRMQRSDVQFDSRDCPADHQHHYPRHDNVGTAQYTCQEDIKTGDATQEDEAQTFPKYICEPQQGQRNPPQDHATPSGDIVQQRLLCLTVEQLLEVATHLGIGRQTLDQLQFRCPAPDDLKRHLTEACRAASDTETLFVAVLRLCARPAVTGSSENSISHHNSQTAPMAAADSEHLSATISVESGDEISVHSQCYHLAPGAQLPSNFSTETQETAQESFAQSDTEAGYLIQPQLCNPQPLNSVDQVDLLHFTQADPCLFSGMSTTADLQGSGSSTTSGQYTPVLASMLLSSASSGPLSSRTSQQQVTQPAHAARNAQRRSLVDHPQTQDRGNTVASDWHSRVRVDLTNRAGNEARLHAAQPPAIDIESLVQMNQRLRQLEALVMQRDQGPHPPPLNAECHARIEAQITQRFHQVELQMLDRLDALVQLRLQSASVADSRVYLTQMRAMEIEIQARMESQFSHLRAQTMTDVRREIDIDVRGVIAVDNASSSSSHSAPPSEVSD</sequence>
<protein>
    <submittedName>
        <fullName evidence="2">Uncharacterized protein</fullName>
    </submittedName>
</protein>
<organism evidence="2 3">
    <name type="scientific">Littorina saxatilis</name>
    <dbReference type="NCBI Taxonomy" id="31220"/>
    <lineage>
        <taxon>Eukaryota</taxon>
        <taxon>Metazoa</taxon>
        <taxon>Spiralia</taxon>
        <taxon>Lophotrochozoa</taxon>
        <taxon>Mollusca</taxon>
        <taxon>Gastropoda</taxon>
        <taxon>Caenogastropoda</taxon>
        <taxon>Littorinimorpha</taxon>
        <taxon>Littorinoidea</taxon>
        <taxon>Littorinidae</taxon>
        <taxon>Littorina</taxon>
    </lineage>
</organism>
<gene>
    <name evidence="2" type="ORF">V1264_002153</name>
</gene>
<evidence type="ECO:0000313" key="2">
    <source>
        <dbReference type="EMBL" id="KAK7116482.1"/>
    </source>
</evidence>
<feature type="compositionally biased region" description="Polar residues" evidence="1">
    <location>
        <begin position="432"/>
        <end position="460"/>
    </location>
</feature>
<feature type="compositionally biased region" description="Polar residues" evidence="1">
    <location>
        <begin position="723"/>
        <end position="737"/>
    </location>
</feature>
<comment type="caution">
    <text evidence="2">The sequence shown here is derived from an EMBL/GenBank/DDBJ whole genome shotgun (WGS) entry which is preliminary data.</text>
</comment>
<feature type="compositionally biased region" description="Basic and acidic residues" evidence="1">
    <location>
        <begin position="510"/>
        <end position="535"/>
    </location>
</feature>
<feature type="compositionally biased region" description="Polar residues" evidence="1">
    <location>
        <begin position="536"/>
        <end position="554"/>
    </location>
</feature>
<name>A0AAN9C2X3_9CAEN</name>
<feature type="compositionally biased region" description="Low complexity" evidence="1">
    <location>
        <begin position="862"/>
        <end position="873"/>
    </location>
</feature>
<feature type="compositionally biased region" description="Basic and acidic residues" evidence="1">
    <location>
        <begin position="576"/>
        <end position="600"/>
    </location>
</feature>
<feature type="compositionally biased region" description="Basic and acidic residues" evidence="1">
    <location>
        <begin position="383"/>
        <end position="396"/>
    </location>
</feature>
<feature type="region of interest" description="Disordered" evidence="1">
    <location>
        <begin position="356"/>
        <end position="602"/>
    </location>
</feature>
<reference evidence="2 3" key="1">
    <citation type="submission" date="2024-02" db="EMBL/GenBank/DDBJ databases">
        <title>Chromosome-scale genome assembly of the rough periwinkle Littorina saxatilis.</title>
        <authorList>
            <person name="De Jode A."/>
            <person name="Faria R."/>
            <person name="Formenti G."/>
            <person name="Sims Y."/>
            <person name="Smith T.P."/>
            <person name="Tracey A."/>
            <person name="Wood J.M.D."/>
            <person name="Zagrodzka Z.B."/>
            <person name="Johannesson K."/>
            <person name="Butlin R.K."/>
            <person name="Leder E.H."/>
        </authorList>
    </citation>
    <scope>NUCLEOTIDE SEQUENCE [LARGE SCALE GENOMIC DNA]</scope>
    <source>
        <strain evidence="2">Snail1</strain>
        <tissue evidence="2">Muscle</tissue>
    </source>
</reference>
<proteinExistence type="predicted"/>
<dbReference type="EMBL" id="JBAMIC010000001">
    <property type="protein sequence ID" value="KAK7116482.1"/>
    <property type="molecule type" value="Genomic_DNA"/>
</dbReference>
<feature type="compositionally biased region" description="Basic and acidic residues" evidence="1">
    <location>
        <begin position="420"/>
        <end position="429"/>
    </location>
</feature>
<feature type="compositionally biased region" description="Polar residues" evidence="1">
    <location>
        <begin position="472"/>
        <end position="481"/>
    </location>
</feature>
<evidence type="ECO:0000313" key="3">
    <source>
        <dbReference type="Proteomes" id="UP001374579"/>
    </source>
</evidence>
<feature type="compositionally biased region" description="Basic and acidic residues" evidence="1">
    <location>
        <begin position="482"/>
        <end position="501"/>
    </location>
</feature>
<keyword evidence="3" id="KW-1185">Reference proteome</keyword>
<feature type="compositionally biased region" description="Polar residues" evidence="1">
    <location>
        <begin position="356"/>
        <end position="367"/>
    </location>
</feature>
<dbReference type="Proteomes" id="UP001374579">
    <property type="component" value="Unassembled WGS sequence"/>
</dbReference>
<evidence type="ECO:0000256" key="1">
    <source>
        <dbReference type="SAM" id="MobiDB-lite"/>
    </source>
</evidence>